<protein>
    <submittedName>
        <fullName evidence="1">Uncharacterized protein</fullName>
    </submittedName>
</protein>
<evidence type="ECO:0000313" key="2">
    <source>
        <dbReference type="Proteomes" id="UP001165085"/>
    </source>
</evidence>
<dbReference type="PANTHER" id="PTHR34123:SF1">
    <property type="entry name" value="OS04G0578200 PROTEIN"/>
    <property type="match status" value="1"/>
</dbReference>
<sequence>MHSSTYHLELLQLSIVTSFIHDIIRPSTTWNAAELLGNLSSLLNPNLSPPPPPPPTTGVPHTFDSIQEVLSTDVTTSYFLSGSLSDSTIYSPSCYFSDPFSGFSGLNRFTSNLSNLSTFVTSYKTKLLTFTPSPKDLTVTSRILVKLQLKLPWKPTLNWVWKVTHFIEKNNEGNYQIIEHKEEWEINPNEGIAQCFRPGR</sequence>
<dbReference type="InterPro" id="IPR018790">
    <property type="entry name" value="DUF2358"/>
</dbReference>
<dbReference type="Pfam" id="PF10184">
    <property type="entry name" value="DUF2358"/>
    <property type="match status" value="1"/>
</dbReference>
<dbReference type="AlphaFoldDB" id="A0A9W7EZM4"/>
<proteinExistence type="predicted"/>
<reference evidence="2" key="1">
    <citation type="journal article" date="2023" name="Commun. Biol.">
        <title>Genome analysis of Parmales, the sister group of diatoms, reveals the evolutionary specialization of diatoms from phago-mixotrophs to photoautotrophs.</title>
        <authorList>
            <person name="Ban H."/>
            <person name="Sato S."/>
            <person name="Yoshikawa S."/>
            <person name="Yamada K."/>
            <person name="Nakamura Y."/>
            <person name="Ichinomiya M."/>
            <person name="Sato N."/>
            <person name="Blanc-Mathieu R."/>
            <person name="Endo H."/>
            <person name="Kuwata A."/>
            <person name="Ogata H."/>
        </authorList>
    </citation>
    <scope>NUCLEOTIDE SEQUENCE [LARGE SCALE GENOMIC DNA]</scope>
    <source>
        <strain evidence="2">NIES 3701</strain>
    </source>
</reference>
<organism evidence="1 2">
    <name type="scientific">Triparma strigata</name>
    <dbReference type="NCBI Taxonomy" id="1606541"/>
    <lineage>
        <taxon>Eukaryota</taxon>
        <taxon>Sar</taxon>
        <taxon>Stramenopiles</taxon>
        <taxon>Ochrophyta</taxon>
        <taxon>Bolidophyceae</taxon>
        <taxon>Parmales</taxon>
        <taxon>Triparmaceae</taxon>
        <taxon>Triparma</taxon>
    </lineage>
</organism>
<dbReference type="EMBL" id="BRXY01000468">
    <property type="protein sequence ID" value="GMH96425.1"/>
    <property type="molecule type" value="Genomic_DNA"/>
</dbReference>
<gene>
    <name evidence="1" type="ORF">TrST_g14196</name>
</gene>
<dbReference type="OrthoDB" id="348976at2759"/>
<name>A0A9W7EZM4_9STRA</name>
<evidence type="ECO:0000313" key="1">
    <source>
        <dbReference type="EMBL" id="GMH96425.1"/>
    </source>
</evidence>
<dbReference type="Proteomes" id="UP001165085">
    <property type="component" value="Unassembled WGS sequence"/>
</dbReference>
<keyword evidence="2" id="KW-1185">Reference proteome</keyword>
<accession>A0A9W7EZM4</accession>
<comment type="caution">
    <text evidence="1">The sequence shown here is derived from an EMBL/GenBank/DDBJ whole genome shotgun (WGS) entry which is preliminary data.</text>
</comment>
<dbReference type="PANTHER" id="PTHR34123">
    <property type="entry name" value="OS04G0578200 PROTEIN"/>
    <property type="match status" value="1"/>
</dbReference>